<organism evidence="2 3">
    <name type="scientific">Varanus komodoensis</name>
    <name type="common">Komodo dragon</name>
    <dbReference type="NCBI Taxonomy" id="61221"/>
    <lineage>
        <taxon>Eukaryota</taxon>
        <taxon>Metazoa</taxon>
        <taxon>Chordata</taxon>
        <taxon>Craniata</taxon>
        <taxon>Vertebrata</taxon>
        <taxon>Euteleostomi</taxon>
        <taxon>Lepidosauria</taxon>
        <taxon>Squamata</taxon>
        <taxon>Bifurcata</taxon>
        <taxon>Unidentata</taxon>
        <taxon>Episquamata</taxon>
        <taxon>Toxicofera</taxon>
        <taxon>Anguimorpha</taxon>
        <taxon>Paleoanguimorpha</taxon>
        <taxon>Varanoidea</taxon>
        <taxon>Varanidae</taxon>
        <taxon>Varanus</taxon>
    </lineage>
</organism>
<reference evidence="2" key="2">
    <citation type="submission" date="2025-09" db="UniProtKB">
        <authorList>
            <consortium name="Ensembl"/>
        </authorList>
    </citation>
    <scope>IDENTIFICATION</scope>
</reference>
<sequence length="223" mass="24911">MLYTKSTCDSSDSSGSSSTSRLQTLSFRGSRRLHVFYCAPGAPGCSTLASLIAAQQMNNRKALLPDPNAVQIMKNLNTPAMLQMLLQPQLHGCVNKLVLGTPLSVPHLVSPSISPAFLHLSTVHQCLKQQYILKFFGKTLLLLFRLLTEQRNFWRKARNTQNKVLRKLLLQDAPATLNYLFLDVHLPGFPLCGWMERVFMEWSSPDIPSSADSALRSRFPPIA</sequence>
<proteinExistence type="predicted"/>
<dbReference type="Proteomes" id="UP000694545">
    <property type="component" value="Unplaced"/>
</dbReference>
<accession>A0A8D2L1K8</accession>
<evidence type="ECO:0000313" key="3">
    <source>
        <dbReference type="Proteomes" id="UP000694545"/>
    </source>
</evidence>
<evidence type="ECO:0000256" key="1">
    <source>
        <dbReference type="SAM" id="MobiDB-lite"/>
    </source>
</evidence>
<dbReference type="AlphaFoldDB" id="A0A8D2L1K8"/>
<feature type="compositionally biased region" description="Low complexity" evidence="1">
    <location>
        <begin position="1"/>
        <end position="20"/>
    </location>
</feature>
<feature type="region of interest" description="Disordered" evidence="1">
    <location>
        <begin position="1"/>
        <end position="21"/>
    </location>
</feature>
<protein>
    <submittedName>
        <fullName evidence="2">Uncharacterized protein</fullName>
    </submittedName>
</protein>
<keyword evidence="3" id="KW-1185">Reference proteome</keyword>
<name>A0A8D2L1K8_VARKO</name>
<evidence type="ECO:0000313" key="2">
    <source>
        <dbReference type="Ensembl" id="ENSVKKP00000015336.1"/>
    </source>
</evidence>
<reference evidence="2" key="1">
    <citation type="submission" date="2025-08" db="UniProtKB">
        <authorList>
            <consortium name="Ensembl"/>
        </authorList>
    </citation>
    <scope>IDENTIFICATION</scope>
</reference>
<dbReference type="Ensembl" id="ENSVKKT00000015706.1">
    <property type="protein sequence ID" value="ENSVKKP00000015336.1"/>
    <property type="gene ID" value="ENSVKKG00000010507.1"/>
</dbReference>